<dbReference type="EMBL" id="NVSR01000011">
    <property type="protein sequence ID" value="PCI29696.1"/>
    <property type="molecule type" value="Genomic_DNA"/>
</dbReference>
<organism evidence="2 3">
    <name type="scientific">SAR324 cluster bacterium</name>
    <dbReference type="NCBI Taxonomy" id="2024889"/>
    <lineage>
        <taxon>Bacteria</taxon>
        <taxon>Deltaproteobacteria</taxon>
        <taxon>SAR324 cluster</taxon>
    </lineage>
</organism>
<evidence type="ECO:0000313" key="2">
    <source>
        <dbReference type="EMBL" id="PCI29696.1"/>
    </source>
</evidence>
<evidence type="ECO:0000259" key="1">
    <source>
        <dbReference type="PROSITE" id="PS51788"/>
    </source>
</evidence>
<dbReference type="FunFam" id="2.170.150.20:FF:000007">
    <property type="entry name" value="Protein cereblon"/>
    <property type="match status" value="1"/>
</dbReference>
<dbReference type="AlphaFoldDB" id="A0A2A4T7U2"/>
<dbReference type="InterPro" id="IPR034750">
    <property type="entry name" value="CULT"/>
</dbReference>
<proteinExistence type="predicted"/>
<dbReference type="CDD" id="cd15777">
    <property type="entry name" value="CRBN_C_like"/>
    <property type="match status" value="1"/>
</dbReference>
<feature type="domain" description="CULT" evidence="1">
    <location>
        <begin position="48"/>
        <end position="148"/>
    </location>
</feature>
<reference evidence="3" key="1">
    <citation type="submission" date="2017-08" db="EMBL/GenBank/DDBJ databases">
        <title>A dynamic microbial community with high functional redundancy inhabits the cold, oxic subseafloor aquifer.</title>
        <authorList>
            <person name="Tully B.J."/>
            <person name="Wheat C.G."/>
            <person name="Glazer B.T."/>
            <person name="Huber J.A."/>
        </authorList>
    </citation>
    <scope>NUCLEOTIDE SEQUENCE [LARGE SCALE GENOMIC DNA]</scope>
</reference>
<comment type="caution">
    <text evidence="2">The sequence shown here is derived from an EMBL/GenBank/DDBJ whole genome shotgun (WGS) entry which is preliminary data.</text>
</comment>
<dbReference type="PROSITE" id="PS51788">
    <property type="entry name" value="CULT"/>
    <property type="match status" value="1"/>
</dbReference>
<gene>
    <name evidence="2" type="ORF">COB67_03570</name>
</gene>
<protein>
    <recommendedName>
        <fullName evidence="1">CULT domain-containing protein</fullName>
    </recommendedName>
</protein>
<name>A0A2A4T7U2_9DELT</name>
<accession>A0A2A4T7U2</accession>
<dbReference type="Gene3D" id="2.170.150.20">
    <property type="entry name" value="Peptide methionine sulfoxide reductase"/>
    <property type="match status" value="1"/>
</dbReference>
<evidence type="ECO:0000313" key="3">
    <source>
        <dbReference type="Proteomes" id="UP000218113"/>
    </source>
</evidence>
<dbReference type="Proteomes" id="UP000218113">
    <property type="component" value="Unassembled WGS sequence"/>
</dbReference>
<sequence length="148" mass="16599">MTFNGPSVYCFFFFPRIPSLAPLAFISPTEKSGTKAKGTAKEREQDEGDHLRCKVCSHKIVKPKDKIEVQGGFDHNFLNPAGRVFHIGCFQDAQGCFATGGSSSEWSWFQGFTWQIALCNQCLSHLGWIFDSPQEQHSFYGLILDTLV</sequence>